<evidence type="ECO:0000313" key="9">
    <source>
        <dbReference type="Proteomes" id="UP001597171"/>
    </source>
</evidence>
<dbReference type="GO" id="GO:0016757">
    <property type="term" value="F:glycosyltransferase activity"/>
    <property type="evidence" value="ECO:0007669"/>
    <property type="project" value="UniProtKB-KW"/>
</dbReference>
<reference evidence="9" key="1">
    <citation type="journal article" date="2019" name="Int. J. Syst. Evol. Microbiol.">
        <title>The Global Catalogue of Microorganisms (GCM) 10K type strain sequencing project: providing services to taxonomists for standard genome sequencing and annotation.</title>
        <authorList>
            <consortium name="The Broad Institute Genomics Platform"/>
            <consortium name="The Broad Institute Genome Sequencing Center for Infectious Disease"/>
            <person name="Wu L."/>
            <person name="Ma J."/>
        </authorList>
    </citation>
    <scope>NUCLEOTIDE SEQUENCE [LARGE SCALE GENOMIC DNA]</scope>
    <source>
        <strain evidence="9">CCUG 61696</strain>
    </source>
</reference>
<evidence type="ECO:0000256" key="3">
    <source>
        <dbReference type="ARBA" id="ARBA00022679"/>
    </source>
</evidence>
<feature type="transmembrane region" description="Helical" evidence="7">
    <location>
        <begin position="380"/>
        <end position="402"/>
    </location>
</feature>
<sequence>VAPELTVAGAMPEMTPRRREALLALAASVTAAAFAFDVVALTLSVLAGLLFLALNVFRVAMATGAADDGGREPARADDRDLPVYTVLVCLAREGAVVPGLLDALERFDYPPAKLDIKLLIEQGDDETLGALARRPPRAGIEVLTLPPGGPKTKPRALNAGLMAARGALVTVFDAEDLPDPDQLRRALAVFRASPPEVACVQARLAIDNTGDGWLARQFAIEYAALFDVGLPALSAAGLPIPLGGTSNHFRASALRSLGGWDAGNVTEDADLGLRLARFGWRTRTVASVTWEESTTRLWPWIKQRTRWMKGYMVTSVVHARSFGSLAARLGPFRLAGALMTVAGVALTALVYPLVMTGLAVDALTGGWAKPSKTSLESLLFMAHVGNLALGCAAGLACCWLGADKRGEPRLAIDLFTTPLYWLLVGVAAWRALWQIVYGDASRWEKTAHGLSTRRSRPPA</sequence>
<dbReference type="InterPro" id="IPR029044">
    <property type="entry name" value="Nucleotide-diphossugar_trans"/>
</dbReference>
<accession>A0ABW3Z9H7</accession>
<dbReference type="Gene3D" id="3.90.550.10">
    <property type="entry name" value="Spore Coat Polysaccharide Biosynthesis Protein SpsA, Chain A"/>
    <property type="match status" value="1"/>
</dbReference>
<feature type="transmembrane region" description="Helical" evidence="7">
    <location>
        <begin position="414"/>
        <end position="433"/>
    </location>
</feature>
<dbReference type="EMBL" id="JBHTMX010000144">
    <property type="protein sequence ID" value="MFD1332952.1"/>
    <property type="molecule type" value="Genomic_DNA"/>
</dbReference>
<keyword evidence="9" id="KW-1185">Reference proteome</keyword>
<keyword evidence="3 8" id="KW-0808">Transferase</keyword>
<keyword evidence="5 7" id="KW-1133">Transmembrane helix</keyword>
<dbReference type="InterPro" id="IPR050321">
    <property type="entry name" value="Glycosyltr_2/OpgH_subfam"/>
</dbReference>
<dbReference type="EC" id="2.4.-.-" evidence="8"/>
<evidence type="ECO:0000256" key="1">
    <source>
        <dbReference type="ARBA" id="ARBA00004141"/>
    </source>
</evidence>
<evidence type="ECO:0000256" key="6">
    <source>
        <dbReference type="ARBA" id="ARBA00023136"/>
    </source>
</evidence>
<feature type="non-terminal residue" evidence="8">
    <location>
        <position position="1"/>
    </location>
</feature>
<comment type="caution">
    <text evidence="8">The sequence shown here is derived from an EMBL/GenBank/DDBJ whole genome shotgun (WGS) entry which is preliminary data.</text>
</comment>
<evidence type="ECO:0000256" key="5">
    <source>
        <dbReference type="ARBA" id="ARBA00022989"/>
    </source>
</evidence>
<evidence type="ECO:0000256" key="2">
    <source>
        <dbReference type="ARBA" id="ARBA00022676"/>
    </source>
</evidence>
<evidence type="ECO:0000256" key="7">
    <source>
        <dbReference type="SAM" id="Phobius"/>
    </source>
</evidence>
<proteinExistence type="predicted"/>
<comment type="subcellular location">
    <subcellularLocation>
        <location evidence="1">Membrane</location>
        <topology evidence="1">Multi-pass membrane protein</topology>
    </subcellularLocation>
</comment>
<feature type="transmembrane region" description="Helical" evidence="7">
    <location>
        <begin position="334"/>
        <end position="360"/>
    </location>
</feature>
<protein>
    <submittedName>
        <fullName evidence="8">Glycosyltransferase</fullName>
        <ecNumber evidence="8">2.4.-.-</ecNumber>
    </submittedName>
</protein>
<evidence type="ECO:0000256" key="4">
    <source>
        <dbReference type="ARBA" id="ARBA00022692"/>
    </source>
</evidence>
<dbReference type="PANTHER" id="PTHR43867">
    <property type="entry name" value="CELLULOSE SYNTHASE CATALYTIC SUBUNIT A [UDP-FORMING]"/>
    <property type="match status" value="1"/>
</dbReference>
<dbReference type="SUPFAM" id="SSF53448">
    <property type="entry name" value="Nucleotide-diphospho-sugar transferases"/>
    <property type="match status" value="1"/>
</dbReference>
<keyword evidence="2 8" id="KW-0328">Glycosyltransferase</keyword>
<name>A0ABW3Z9H7_9HYPH</name>
<gene>
    <name evidence="8" type="ORF">ACFQ4O_13180</name>
</gene>
<organism evidence="8 9">
    <name type="scientific">Methylopila musalis</name>
    <dbReference type="NCBI Taxonomy" id="1134781"/>
    <lineage>
        <taxon>Bacteria</taxon>
        <taxon>Pseudomonadati</taxon>
        <taxon>Pseudomonadota</taxon>
        <taxon>Alphaproteobacteria</taxon>
        <taxon>Hyphomicrobiales</taxon>
        <taxon>Methylopilaceae</taxon>
        <taxon>Methylopila</taxon>
    </lineage>
</organism>
<feature type="transmembrane region" description="Helical" evidence="7">
    <location>
        <begin position="21"/>
        <end position="54"/>
    </location>
</feature>
<dbReference type="Proteomes" id="UP001597171">
    <property type="component" value="Unassembled WGS sequence"/>
</dbReference>
<dbReference type="RefSeq" id="WP_378776156.1">
    <property type="nucleotide sequence ID" value="NZ_JBHTMX010000144.1"/>
</dbReference>
<keyword evidence="4 7" id="KW-0812">Transmembrane</keyword>
<dbReference type="PANTHER" id="PTHR43867:SF2">
    <property type="entry name" value="CELLULOSE SYNTHASE CATALYTIC SUBUNIT A [UDP-FORMING]"/>
    <property type="match status" value="1"/>
</dbReference>
<evidence type="ECO:0000313" key="8">
    <source>
        <dbReference type="EMBL" id="MFD1332952.1"/>
    </source>
</evidence>
<dbReference type="Pfam" id="PF13641">
    <property type="entry name" value="Glyco_tranf_2_3"/>
    <property type="match status" value="1"/>
</dbReference>
<keyword evidence="6 7" id="KW-0472">Membrane</keyword>